<feature type="compositionally biased region" description="Basic and acidic residues" evidence="1">
    <location>
        <begin position="120"/>
        <end position="135"/>
    </location>
</feature>
<feature type="region of interest" description="Disordered" evidence="1">
    <location>
        <begin position="1"/>
        <end position="34"/>
    </location>
</feature>
<gene>
    <name evidence="2" type="ORF">Taro_051755</name>
</gene>
<evidence type="ECO:0000256" key="1">
    <source>
        <dbReference type="SAM" id="MobiDB-lite"/>
    </source>
</evidence>
<reference evidence="2" key="1">
    <citation type="submission" date="2017-07" db="EMBL/GenBank/DDBJ databases">
        <title>Taro Niue Genome Assembly and Annotation.</title>
        <authorList>
            <person name="Atibalentja N."/>
            <person name="Keating K."/>
            <person name="Fields C.J."/>
        </authorList>
    </citation>
    <scope>NUCLEOTIDE SEQUENCE</scope>
    <source>
        <strain evidence="2">Niue_2</strain>
        <tissue evidence="2">Leaf</tissue>
    </source>
</reference>
<dbReference type="AlphaFoldDB" id="A0A843XGW7"/>
<accession>A0A843XGW7</accession>
<name>A0A843XGW7_COLES</name>
<feature type="region of interest" description="Disordered" evidence="1">
    <location>
        <begin position="50"/>
        <end position="164"/>
    </location>
</feature>
<evidence type="ECO:0000313" key="2">
    <source>
        <dbReference type="EMBL" id="MQM18759.1"/>
    </source>
</evidence>
<protein>
    <submittedName>
        <fullName evidence="2">Uncharacterized protein</fullName>
    </submittedName>
</protein>
<proteinExistence type="predicted"/>
<dbReference type="Proteomes" id="UP000652761">
    <property type="component" value="Unassembled WGS sequence"/>
</dbReference>
<comment type="caution">
    <text evidence="2">The sequence shown here is derived from an EMBL/GenBank/DDBJ whole genome shotgun (WGS) entry which is preliminary data.</text>
</comment>
<feature type="compositionally biased region" description="Polar residues" evidence="1">
    <location>
        <begin position="63"/>
        <end position="78"/>
    </location>
</feature>
<keyword evidence="3" id="KW-1185">Reference proteome</keyword>
<feature type="compositionally biased region" description="Polar residues" evidence="1">
    <location>
        <begin position="11"/>
        <end position="20"/>
    </location>
</feature>
<evidence type="ECO:0000313" key="3">
    <source>
        <dbReference type="Proteomes" id="UP000652761"/>
    </source>
</evidence>
<sequence>MLLTTHGATVASATRPTLSSCDDEPLAEGSRGCNATTANRCRATHKTLAETNGVEHTAEATLGTPTETTEQPSENDVSPQARPPQTPTGSRPHKQNHPGPWTYHKVGKPHTPVPPWTGTLERDYGTERTPKRKPPEAQVYTRPDQRPPWELSTARLKPPCKLGQ</sequence>
<organism evidence="2 3">
    <name type="scientific">Colocasia esculenta</name>
    <name type="common">Wild taro</name>
    <name type="synonym">Arum esculentum</name>
    <dbReference type="NCBI Taxonomy" id="4460"/>
    <lineage>
        <taxon>Eukaryota</taxon>
        <taxon>Viridiplantae</taxon>
        <taxon>Streptophyta</taxon>
        <taxon>Embryophyta</taxon>
        <taxon>Tracheophyta</taxon>
        <taxon>Spermatophyta</taxon>
        <taxon>Magnoliopsida</taxon>
        <taxon>Liliopsida</taxon>
        <taxon>Araceae</taxon>
        <taxon>Aroideae</taxon>
        <taxon>Colocasieae</taxon>
        <taxon>Colocasia</taxon>
    </lineage>
</organism>
<dbReference type="EMBL" id="NMUH01008424">
    <property type="protein sequence ID" value="MQM18759.1"/>
    <property type="molecule type" value="Genomic_DNA"/>
</dbReference>